<evidence type="ECO:0000313" key="2">
    <source>
        <dbReference type="Proteomes" id="UP001193389"/>
    </source>
</evidence>
<dbReference type="KEGG" id="anf:AQPE_2087"/>
<dbReference type="Proteomes" id="UP001193389">
    <property type="component" value="Chromosome"/>
</dbReference>
<evidence type="ECO:0000313" key="1">
    <source>
        <dbReference type="EMBL" id="BBE17928.1"/>
    </source>
</evidence>
<proteinExistence type="predicted"/>
<protein>
    <submittedName>
        <fullName evidence="1">Uncharacterized protein</fullName>
    </submittedName>
</protein>
<sequence>MLEAIPEFQEWLFHFYIKAWNVPEIKKLLLELSDIKGLRGSRHQTRDF</sequence>
<dbReference type="EMBL" id="AP018694">
    <property type="protein sequence ID" value="BBE17928.1"/>
    <property type="molecule type" value="Genomic_DNA"/>
</dbReference>
<keyword evidence="2" id="KW-1185">Reference proteome</keyword>
<gene>
    <name evidence="1" type="ORF">AQPE_2087</name>
</gene>
<dbReference type="AlphaFoldDB" id="A0A5K7S8P3"/>
<reference evidence="1" key="1">
    <citation type="journal article" date="2020" name="Int. J. Syst. Evol. Microbiol.">
        <title>Aquipluma nitroreducens gen. nov. sp. nov., a novel facultatively anaerobic bacterium isolated from a freshwater lake.</title>
        <authorList>
            <person name="Watanabe M."/>
            <person name="Kojima H."/>
            <person name="Fukui M."/>
        </authorList>
    </citation>
    <scope>NUCLEOTIDE SEQUENCE</scope>
    <source>
        <strain evidence="1">MeG22</strain>
    </source>
</reference>
<name>A0A5K7S8P3_9BACT</name>
<accession>A0A5K7S8P3</accession>
<organism evidence="1 2">
    <name type="scientific">Aquipluma nitroreducens</name>
    <dbReference type="NCBI Taxonomy" id="2010828"/>
    <lineage>
        <taxon>Bacteria</taxon>
        <taxon>Pseudomonadati</taxon>
        <taxon>Bacteroidota</taxon>
        <taxon>Bacteroidia</taxon>
        <taxon>Marinilabiliales</taxon>
        <taxon>Prolixibacteraceae</taxon>
        <taxon>Aquipluma</taxon>
    </lineage>
</organism>